<organism evidence="4 5">
    <name type="scientific">Nitrospirillum amazonense</name>
    <dbReference type="NCBI Taxonomy" id="28077"/>
    <lineage>
        <taxon>Bacteria</taxon>
        <taxon>Pseudomonadati</taxon>
        <taxon>Pseudomonadota</taxon>
        <taxon>Alphaproteobacteria</taxon>
        <taxon>Rhodospirillales</taxon>
        <taxon>Azospirillaceae</taxon>
        <taxon>Nitrospirillum</taxon>
    </lineage>
</organism>
<dbReference type="RefSeq" id="WP_145754134.1">
    <property type="nucleotide sequence ID" value="NZ_VITN01000031.1"/>
</dbReference>
<proteinExistence type="predicted"/>
<dbReference type="SUPFAM" id="SSF46689">
    <property type="entry name" value="Homeodomain-like"/>
    <property type="match status" value="1"/>
</dbReference>
<dbReference type="EMBL" id="VITN01000031">
    <property type="protein sequence ID" value="TWB11286.1"/>
    <property type="molecule type" value="Genomic_DNA"/>
</dbReference>
<dbReference type="OrthoDB" id="7252896at2"/>
<gene>
    <name evidence="4" type="ORF">FBZ89_13114</name>
</gene>
<protein>
    <submittedName>
        <fullName evidence="4">TetR family transcriptional regulator</fullName>
    </submittedName>
</protein>
<dbReference type="PROSITE" id="PS50977">
    <property type="entry name" value="HTH_TETR_2"/>
    <property type="match status" value="1"/>
</dbReference>
<feature type="domain" description="HTH tetR-type" evidence="3">
    <location>
        <begin position="15"/>
        <end position="75"/>
    </location>
</feature>
<dbReference type="Gene3D" id="1.10.357.10">
    <property type="entry name" value="Tetracycline Repressor, domain 2"/>
    <property type="match status" value="1"/>
</dbReference>
<sequence>MDDGRTRLTRQESQLATRARLIAAARTLIASDGVAAASVRNVAEAAGYTQGAFYSNFPTKDHMLMAVLADHLEGIAVRVEAMAEEVVAAPHDTNQQKIPAAITAFLQNLNPKSNWATLATELLLHANRSADLAADYSIMREGFFRRLGASFRRIFDHLGLTPSISPEDLAMGLISTSVGFSIQFGGPLTPEARTRFMVAVFQGVLDTASPILNPELK</sequence>
<dbReference type="InterPro" id="IPR050109">
    <property type="entry name" value="HTH-type_TetR-like_transc_reg"/>
</dbReference>
<dbReference type="GO" id="GO:0000976">
    <property type="term" value="F:transcription cis-regulatory region binding"/>
    <property type="evidence" value="ECO:0007669"/>
    <property type="project" value="TreeGrafter"/>
</dbReference>
<name>A0A560EPM7_9PROT</name>
<comment type="caution">
    <text evidence="4">The sequence shown here is derived from an EMBL/GenBank/DDBJ whole genome shotgun (WGS) entry which is preliminary data.</text>
</comment>
<dbReference type="GO" id="GO:0003700">
    <property type="term" value="F:DNA-binding transcription factor activity"/>
    <property type="evidence" value="ECO:0007669"/>
    <property type="project" value="TreeGrafter"/>
</dbReference>
<keyword evidence="1 2" id="KW-0238">DNA-binding</keyword>
<evidence type="ECO:0000313" key="4">
    <source>
        <dbReference type="EMBL" id="TWB11286.1"/>
    </source>
</evidence>
<evidence type="ECO:0000256" key="2">
    <source>
        <dbReference type="PROSITE-ProRule" id="PRU00335"/>
    </source>
</evidence>
<dbReference type="PRINTS" id="PR00455">
    <property type="entry name" value="HTHTETR"/>
</dbReference>
<reference evidence="4 5" key="1">
    <citation type="submission" date="2019-06" db="EMBL/GenBank/DDBJ databases">
        <title>Genomic Encyclopedia of Type Strains, Phase IV (KMG-V): Genome sequencing to study the core and pangenomes of soil and plant-associated prokaryotes.</title>
        <authorList>
            <person name="Whitman W."/>
        </authorList>
    </citation>
    <scope>NUCLEOTIDE SEQUENCE [LARGE SCALE GENOMIC DNA]</scope>
    <source>
        <strain evidence="4 5">BR 11880</strain>
    </source>
</reference>
<dbReference type="Proteomes" id="UP000319859">
    <property type="component" value="Unassembled WGS sequence"/>
</dbReference>
<dbReference type="Pfam" id="PF00440">
    <property type="entry name" value="TetR_N"/>
    <property type="match status" value="1"/>
</dbReference>
<evidence type="ECO:0000313" key="5">
    <source>
        <dbReference type="Proteomes" id="UP000319859"/>
    </source>
</evidence>
<dbReference type="InterPro" id="IPR001647">
    <property type="entry name" value="HTH_TetR"/>
</dbReference>
<dbReference type="AlphaFoldDB" id="A0A560EPM7"/>
<dbReference type="PANTHER" id="PTHR30055">
    <property type="entry name" value="HTH-TYPE TRANSCRIPTIONAL REGULATOR RUTR"/>
    <property type="match status" value="1"/>
</dbReference>
<dbReference type="PANTHER" id="PTHR30055:SF241">
    <property type="entry name" value="TRANSCRIPTIONAL REGULATORY PROTEIN"/>
    <property type="match status" value="1"/>
</dbReference>
<feature type="DNA-binding region" description="H-T-H motif" evidence="2">
    <location>
        <begin position="38"/>
        <end position="57"/>
    </location>
</feature>
<accession>A0A560EPM7</accession>
<evidence type="ECO:0000256" key="1">
    <source>
        <dbReference type="ARBA" id="ARBA00023125"/>
    </source>
</evidence>
<evidence type="ECO:0000259" key="3">
    <source>
        <dbReference type="PROSITE" id="PS50977"/>
    </source>
</evidence>
<dbReference type="InterPro" id="IPR009057">
    <property type="entry name" value="Homeodomain-like_sf"/>
</dbReference>